<evidence type="ECO:0000313" key="11">
    <source>
        <dbReference type="Proteomes" id="UP000184251"/>
    </source>
</evidence>
<keyword evidence="5 9" id="KW-1133">Transmembrane helix</keyword>
<proteinExistence type="inferred from homology"/>
<evidence type="ECO:0000256" key="2">
    <source>
        <dbReference type="ARBA" id="ARBA00009904"/>
    </source>
</evidence>
<keyword evidence="3" id="KW-0813">Transport</keyword>
<keyword evidence="7 9" id="KW-0472">Membrane</keyword>
<dbReference type="GO" id="GO:0016471">
    <property type="term" value="C:vacuolar proton-transporting V-type ATPase complex"/>
    <property type="evidence" value="ECO:0007669"/>
    <property type="project" value="TreeGrafter"/>
</dbReference>
<evidence type="ECO:0000256" key="9">
    <source>
        <dbReference type="SAM" id="Phobius"/>
    </source>
</evidence>
<feature type="transmembrane region" description="Helical" evidence="9">
    <location>
        <begin position="484"/>
        <end position="502"/>
    </location>
</feature>
<feature type="coiled-coil region" evidence="8">
    <location>
        <begin position="244"/>
        <end position="271"/>
    </location>
</feature>
<dbReference type="OrthoDB" id="9803814at2"/>
<feature type="transmembrane region" description="Helical" evidence="9">
    <location>
        <begin position="373"/>
        <end position="399"/>
    </location>
</feature>
<dbReference type="Pfam" id="PF01496">
    <property type="entry name" value="V_ATPase_I"/>
    <property type="match status" value="1"/>
</dbReference>
<comment type="subcellular location">
    <subcellularLocation>
        <location evidence="1">Membrane</location>
        <topology evidence="1">Multi-pass membrane protein</topology>
    </subcellularLocation>
</comment>
<dbReference type="PANTHER" id="PTHR11629">
    <property type="entry name" value="VACUOLAR PROTON ATPASES"/>
    <property type="match status" value="1"/>
</dbReference>
<comment type="similarity">
    <text evidence="2">Belongs to the V-ATPase 116 kDa subunit family.</text>
</comment>
<feature type="transmembrane region" description="Helical" evidence="9">
    <location>
        <begin position="600"/>
        <end position="624"/>
    </location>
</feature>
<evidence type="ECO:0000256" key="1">
    <source>
        <dbReference type="ARBA" id="ARBA00004141"/>
    </source>
</evidence>
<keyword evidence="11" id="KW-1185">Reference proteome</keyword>
<dbReference type="GO" id="GO:0051117">
    <property type="term" value="F:ATPase binding"/>
    <property type="evidence" value="ECO:0007669"/>
    <property type="project" value="TreeGrafter"/>
</dbReference>
<dbReference type="GO" id="GO:0046961">
    <property type="term" value="F:proton-transporting ATPase activity, rotational mechanism"/>
    <property type="evidence" value="ECO:0007669"/>
    <property type="project" value="InterPro"/>
</dbReference>
<evidence type="ECO:0000256" key="4">
    <source>
        <dbReference type="ARBA" id="ARBA00022692"/>
    </source>
</evidence>
<feature type="transmembrane region" description="Helical" evidence="9">
    <location>
        <begin position="508"/>
        <end position="526"/>
    </location>
</feature>
<dbReference type="GO" id="GO:0007035">
    <property type="term" value="P:vacuolar acidification"/>
    <property type="evidence" value="ECO:0007669"/>
    <property type="project" value="TreeGrafter"/>
</dbReference>
<keyword evidence="8" id="KW-0175">Coiled coil</keyword>
<dbReference type="GO" id="GO:0033179">
    <property type="term" value="C:proton-transporting V-type ATPase, V0 domain"/>
    <property type="evidence" value="ECO:0007669"/>
    <property type="project" value="InterPro"/>
</dbReference>
<keyword evidence="6" id="KW-0406">Ion transport</keyword>
<keyword evidence="4 9" id="KW-0812">Transmembrane</keyword>
<dbReference type="AlphaFoldDB" id="A0A1M4X9X5"/>
<evidence type="ECO:0000313" key="10">
    <source>
        <dbReference type="EMBL" id="SHE90273.1"/>
    </source>
</evidence>
<dbReference type="STRING" id="1120975.SAMN02746064_01447"/>
<evidence type="ECO:0000256" key="7">
    <source>
        <dbReference type="ARBA" id="ARBA00023136"/>
    </source>
</evidence>
<accession>A0A1M4X9X5</accession>
<dbReference type="RefSeq" id="WP_073270603.1">
    <property type="nucleotide sequence ID" value="NZ_FQTU01000009.1"/>
</dbReference>
<feature type="transmembrane region" description="Helical" evidence="9">
    <location>
        <begin position="570"/>
        <end position="594"/>
    </location>
</feature>
<evidence type="ECO:0000256" key="8">
    <source>
        <dbReference type="SAM" id="Coils"/>
    </source>
</evidence>
<name>A0A1M4X9X5_9FIRM</name>
<dbReference type="PANTHER" id="PTHR11629:SF63">
    <property type="entry name" value="V-TYPE PROTON ATPASE SUBUNIT A"/>
    <property type="match status" value="1"/>
</dbReference>
<dbReference type="Proteomes" id="UP000184251">
    <property type="component" value="Unassembled WGS sequence"/>
</dbReference>
<gene>
    <name evidence="10" type="ORF">SAMN02746064_01447</name>
</gene>
<reference evidence="10 11" key="1">
    <citation type="submission" date="2016-11" db="EMBL/GenBank/DDBJ databases">
        <authorList>
            <person name="Jaros S."/>
            <person name="Januszkiewicz K."/>
            <person name="Wedrychowicz H."/>
        </authorList>
    </citation>
    <scope>NUCLEOTIDE SEQUENCE [LARGE SCALE GENOMIC DNA]</scope>
    <source>
        <strain evidence="10 11">DSM 14828</strain>
    </source>
</reference>
<sequence length="648" mass="74066">MAIEKLVMMNVVGKNEYIDSFVKEILFMENVQIVDAYNEIDNFRFTINVTEKNIKEILGFSSLESGIKFGSSDEFVKKLGLIREIFGDEFKIDKRYLKGDIDIDQVVKSVYQIYNVLHKKHKILKLYQEDISQIDQSIKAYGFLESAGVAMKDINNMEYFNYVLGTLSKENVQRLKRNYGNITAIVVHVGSDDDDEVYLVISPKDLERETNRLLRSLSFKTIEGLKPEYPKRPEEIIKWLVKKRGDFQEKVDILENEIEKIKERFREESNYAYNVFNLYKRIEEIKKLMAFSEENFYFSGWIPSKMKNHIVEELSQFEDIIIMFNEDVNDPGMSPPTKLKNNWMFKPFEFMIKMYGMPSYKELDPTPFLSLTYLVFFGFMFGDLGQGFVLFLLGLLIRLKGIKLGGIIERLGITSMVFGLVYGSIFGFETLIPALWVKPFHHINTILITAIIIGVAFLLVGYAYGMINSFKAGNYSNFALGKNGITGTVLYISILMIAIASLTGNRIMSMKLLVSIVVAAIVILFLKESISKWVKLKNADNEDHEEASVVERVFEIFEILLSIVSNTLSFIRVGAFALNHVGLFIAFESLAMLIDSGIGSVAIYILGNIFIIGLEGLIVGIQVLRLEYYELFSKYFEGGGIEFDPAKL</sequence>
<evidence type="ECO:0000256" key="3">
    <source>
        <dbReference type="ARBA" id="ARBA00022448"/>
    </source>
</evidence>
<dbReference type="EMBL" id="FQTU01000009">
    <property type="protein sequence ID" value="SHE90273.1"/>
    <property type="molecule type" value="Genomic_DNA"/>
</dbReference>
<evidence type="ECO:0000256" key="6">
    <source>
        <dbReference type="ARBA" id="ARBA00023065"/>
    </source>
</evidence>
<organism evidence="10 11">
    <name type="scientific">Alkalibacter saccharofermentans DSM 14828</name>
    <dbReference type="NCBI Taxonomy" id="1120975"/>
    <lineage>
        <taxon>Bacteria</taxon>
        <taxon>Bacillati</taxon>
        <taxon>Bacillota</taxon>
        <taxon>Clostridia</taxon>
        <taxon>Eubacteriales</taxon>
        <taxon>Eubacteriaceae</taxon>
        <taxon>Alkalibacter</taxon>
    </lineage>
</organism>
<protein>
    <submittedName>
        <fullName evidence="10">V/A-type H+-transporting ATPase subunit I</fullName>
    </submittedName>
</protein>
<dbReference type="InterPro" id="IPR002490">
    <property type="entry name" value="V-ATPase_116kDa_su"/>
</dbReference>
<feature type="transmembrane region" description="Helical" evidence="9">
    <location>
        <begin position="442"/>
        <end position="464"/>
    </location>
</feature>
<feature type="transmembrane region" description="Helical" evidence="9">
    <location>
        <begin position="411"/>
        <end position="436"/>
    </location>
</feature>
<evidence type="ECO:0000256" key="5">
    <source>
        <dbReference type="ARBA" id="ARBA00022989"/>
    </source>
</evidence>